<dbReference type="Proteomes" id="UP000076420">
    <property type="component" value="Unassembled WGS sequence"/>
</dbReference>
<reference evidence="1" key="1">
    <citation type="submission" date="2020-05" db="UniProtKB">
        <authorList>
            <consortium name="EnsemblMetazoa"/>
        </authorList>
    </citation>
    <scope>IDENTIFICATION</scope>
    <source>
        <strain evidence="1">BB02</strain>
    </source>
</reference>
<name>A0A2C9KUV8_BIOGL</name>
<dbReference type="EnsemblMetazoa" id="BGLB023732-RA">
    <property type="protein sequence ID" value="BGLB023732-PA"/>
    <property type="gene ID" value="BGLB023732"/>
</dbReference>
<dbReference type="OrthoDB" id="10038545at2759"/>
<dbReference type="SUPFAM" id="SSF50494">
    <property type="entry name" value="Trypsin-like serine proteases"/>
    <property type="match status" value="1"/>
</dbReference>
<evidence type="ECO:0000313" key="2">
    <source>
        <dbReference type="Proteomes" id="UP000076420"/>
    </source>
</evidence>
<dbReference type="VEuPathDB" id="VectorBase:BGLAX_042829"/>
<accession>A0A2C9KUV8</accession>
<dbReference type="VEuPathDB" id="VectorBase:BGLB023732"/>
<dbReference type="RefSeq" id="XP_013073910.2">
    <property type="nucleotide sequence ID" value="XM_013218456.2"/>
</dbReference>
<organism evidence="1 2">
    <name type="scientific">Biomphalaria glabrata</name>
    <name type="common">Bloodfluke planorb</name>
    <name type="synonym">Freshwater snail</name>
    <dbReference type="NCBI Taxonomy" id="6526"/>
    <lineage>
        <taxon>Eukaryota</taxon>
        <taxon>Metazoa</taxon>
        <taxon>Spiralia</taxon>
        <taxon>Lophotrochozoa</taxon>
        <taxon>Mollusca</taxon>
        <taxon>Gastropoda</taxon>
        <taxon>Heterobranchia</taxon>
        <taxon>Euthyneura</taxon>
        <taxon>Panpulmonata</taxon>
        <taxon>Hygrophila</taxon>
        <taxon>Lymnaeoidea</taxon>
        <taxon>Planorbidae</taxon>
        <taxon>Biomphalaria</taxon>
    </lineage>
</organism>
<dbReference type="KEGG" id="bgt:106060542"/>
<proteinExistence type="predicted"/>
<gene>
    <name evidence="1" type="primary">106060542</name>
</gene>
<protein>
    <submittedName>
        <fullName evidence="1">Uncharacterized protein</fullName>
    </submittedName>
</protein>
<sequence>MGSLLSSDAVLTKRNSFDIKNLVVNHETEVLKVEAADVHTLIDQCRKNPGHANFIPVSRFQVTNLPKGYRDINLYEYIIATADLTVRLAVKKVSPNRPQFWPGTKKPYPFCDTTESVIRTGTGELTIHKYIEGTGQDAHGSNSNIVSGSKLETMYKTCPCKKCQSSEQPSNVWWEIYVHTATHVVFDEAEAAATTCRLFYDEKACPVVSFDRVSEVEANVERDKCMLKYETCDMALGEKLFKTEVRCGRLFKKVGNKFARKLGNKFMFIVSHPHGGPKQVSIGKWRTSIKVGQFNKTFDRTKITYTTCTCPGSSGALIHCVGLSGNHIHSGALETKLNCSGVGYHYRQ</sequence>
<dbReference type="InterPro" id="IPR009003">
    <property type="entry name" value="Peptidase_S1_PA"/>
</dbReference>
<evidence type="ECO:0000313" key="1">
    <source>
        <dbReference type="EnsemblMetazoa" id="BGLB023732-PA"/>
    </source>
</evidence>
<dbReference type="AlphaFoldDB" id="A0A2C9KUV8"/>